<dbReference type="Proteomes" id="UP001498476">
    <property type="component" value="Unassembled WGS sequence"/>
</dbReference>
<dbReference type="SUPFAM" id="SSF52151">
    <property type="entry name" value="FabD/lysophospholipase-like"/>
    <property type="match status" value="1"/>
</dbReference>
<dbReference type="Pfam" id="PF01734">
    <property type="entry name" value="Patatin"/>
    <property type="match status" value="1"/>
</dbReference>
<keyword evidence="1 4" id="KW-0378">Hydrolase</keyword>
<evidence type="ECO:0000256" key="3">
    <source>
        <dbReference type="ARBA" id="ARBA00023098"/>
    </source>
</evidence>
<organism evidence="6 7">
    <name type="scientific">Neonectria punicea</name>
    <dbReference type="NCBI Taxonomy" id="979145"/>
    <lineage>
        <taxon>Eukaryota</taxon>
        <taxon>Fungi</taxon>
        <taxon>Dikarya</taxon>
        <taxon>Ascomycota</taxon>
        <taxon>Pezizomycotina</taxon>
        <taxon>Sordariomycetes</taxon>
        <taxon>Hypocreomycetidae</taxon>
        <taxon>Hypocreales</taxon>
        <taxon>Nectriaceae</taxon>
        <taxon>Neonectria</taxon>
    </lineage>
</organism>
<dbReference type="InterPro" id="IPR016035">
    <property type="entry name" value="Acyl_Trfase/lysoPLipase"/>
</dbReference>
<feature type="active site" description="Nucleophile" evidence="4">
    <location>
        <position position="52"/>
    </location>
</feature>
<feature type="active site" description="Proton acceptor" evidence="4">
    <location>
        <position position="216"/>
    </location>
</feature>
<proteinExistence type="predicted"/>
<keyword evidence="3 4" id="KW-0443">Lipid metabolism</keyword>
<dbReference type="Gene3D" id="3.40.1090.10">
    <property type="entry name" value="Cytosolic phospholipase A2 catalytic domain"/>
    <property type="match status" value="1"/>
</dbReference>
<evidence type="ECO:0000313" key="6">
    <source>
        <dbReference type="EMBL" id="KAK7397938.1"/>
    </source>
</evidence>
<feature type="short sequence motif" description="GXGXXG" evidence="4">
    <location>
        <begin position="10"/>
        <end position="15"/>
    </location>
</feature>
<dbReference type="CDD" id="cd07216">
    <property type="entry name" value="Pat17_PNPLA8_PNPLA9_like3"/>
    <property type="match status" value="1"/>
</dbReference>
<sequence>MSLRLLSLDGGGVRGLSSLLILEHLMEAIRDAEKLAEVPRPCERFDMIGGTSTGGIIAIMLGRLGMTVDECIRAYLKMAERAFTRKWTALLPASPGGAFSATKLEEAIRDTVKEFCPMSECVARRRADGLLQPACESTASTCTHGEVEFRDRSCTATVVLAITKDNIDARPTLFTTYGTWEGFKNCTIWEVARATSAATTFFKPIRVGRDKVKFIDAGFGHNNPCEVLIEEAGRHFPDRSLMQIVSIGTGLGDVVSIGNTRRSIIGALKDMATTSKAVAGRLDDHFKDCKPCPYVRFNVEQGLKDTTLSDWKKASRISAHTQNYLNDNKGAIDSFVKMFSSTPTIATIATQPQYRSLITDSFMELVPNGMTWNEHMAQQPAGTVERLHGRLLENTFAPTQQYVEWGINRGLIIFESDDQLLIRDIVPFTSTTSAAVESLAIADRDRALSEATERWTPTFLFYLGKQPGAQFALDRRQSPASRSVCRHLDWCRDPTWRRRSPSTGQLPLFLGGTYQRLQHTTKDVVL</sequence>
<reference evidence="6 7" key="1">
    <citation type="journal article" date="2025" name="Microbiol. Resour. Announc.">
        <title>Draft genome sequences for Neonectria magnoliae and Neonectria punicea, canker pathogens of Liriodendron tulipifera and Acer saccharum in West Virginia.</title>
        <authorList>
            <person name="Petronek H.M."/>
            <person name="Kasson M.T."/>
            <person name="Metheny A.M."/>
            <person name="Stauder C.M."/>
            <person name="Lovett B."/>
            <person name="Lynch S.C."/>
            <person name="Garnas J.R."/>
            <person name="Kasson L.R."/>
            <person name="Stajich J.E."/>
        </authorList>
    </citation>
    <scope>NUCLEOTIDE SEQUENCE [LARGE SCALE GENOMIC DNA]</scope>
    <source>
        <strain evidence="6 7">NRRL 64653</strain>
    </source>
</reference>
<evidence type="ECO:0000256" key="2">
    <source>
        <dbReference type="ARBA" id="ARBA00022963"/>
    </source>
</evidence>
<keyword evidence="7" id="KW-1185">Reference proteome</keyword>
<accession>A0ABR1GIH1</accession>
<keyword evidence="2 4" id="KW-0442">Lipid degradation</keyword>
<dbReference type="PANTHER" id="PTHR24185">
    <property type="entry name" value="CALCIUM-INDEPENDENT PHOSPHOLIPASE A2-GAMMA"/>
    <property type="match status" value="1"/>
</dbReference>
<comment type="caution">
    <text evidence="6">The sequence shown here is derived from an EMBL/GenBank/DDBJ whole genome shotgun (WGS) entry which is preliminary data.</text>
</comment>
<feature type="short sequence motif" description="GXSXG" evidence="4">
    <location>
        <begin position="50"/>
        <end position="54"/>
    </location>
</feature>
<feature type="domain" description="PNPLA" evidence="5">
    <location>
        <begin position="6"/>
        <end position="229"/>
    </location>
</feature>
<dbReference type="InterPro" id="IPR002641">
    <property type="entry name" value="PNPLA_dom"/>
</dbReference>
<evidence type="ECO:0000259" key="5">
    <source>
        <dbReference type="PROSITE" id="PS51635"/>
    </source>
</evidence>
<evidence type="ECO:0000313" key="7">
    <source>
        <dbReference type="Proteomes" id="UP001498476"/>
    </source>
</evidence>
<dbReference type="EMBL" id="JAZAVJ010000405">
    <property type="protein sequence ID" value="KAK7397938.1"/>
    <property type="molecule type" value="Genomic_DNA"/>
</dbReference>
<gene>
    <name evidence="6" type="ORF">QQX98_012692</name>
</gene>
<evidence type="ECO:0000256" key="1">
    <source>
        <dbReference type="ARBA" id="ARBA00022801"/>
    </source>
</evidence>
<name>A0ABR1GIH1_9HYPO</name>
<protein>
    <recommendedName>
        <fullName evidence="5">PNPLA domain-containing protein</fullName>
    </recommendedName>
</protein>
<comment type="caution">
    <text evidence="4">Lacks conserved residue(s) required for the propagation of feature annotation.</text>
</comment>
<evidence type="ECO:0000256" key="4">
    <source>
        <dbReference type="PROSITE-ProRule" id="PRU01161"/>
    </source>
</evidence>
<dbReference type="PANTHER" id="PTHR24185:SF1">
    <property type="entry name" value="CALCIUM-INDEPENDENT PHOSPHOLIPASE A2-GAMMA"/>
    <property type="match status" value="1"/>
</dbReference>
<dbReference type="PROSITE" id="PS51635">
    <property type="entry name" value="PNPLA"/>
    <property type="match status" value="1"/>
</dbReference>